<evidence type="ECO:0000313" key="3">
    <source>
        <dbReference type="Proteomes" id="UP000299102"/>
    </source>
</evidence>
<sequence>MIQDRRNPQIKCTNCSSNSSRPFESTNTWLTLETELDDSRAERAVCSIDRRGLQREKNGWPLQGATRVAVSGSPSRSPAFVCAEKIIPSRLTSLPS</sequence>
<gene>
    <name evidence="2" type="ORF">EVAR_85206_1</name>
</gene>
<protein>
    <submittedName>
        <fullName evidence="2">Uncharacterized protein</fullName>
    </submittedName>
</protein>
<accession>A0A4C1W0G7</accession>
<keyword evidence="3" id="KW-1185">Reference proteome</keyword>
<feature type="compositionally biased region" description="Polar residues" evidence="1">
    <location>
        <begin position="10"/>
        <end position="24"/>
    </location>
</feature>
<comment type="caution">
    <text evidence="2">The sequence shown here is derived from an EMBL/GenBank/DDBJ whole genome shotgun (WGS) entry which is preliminary data.</text>
</comment>
<organism evidence="2 3">
    <name type="scientific">Eumeta variegata</name>
    <name type="common">Bagworm moth</name>
    <name type="synonym">Eumeta japonica</name>
    <dbReference type="NCBI Taxonomy" id="151549"/>
    <lineage>
        <taxon>Eukaryota</taxon>
        <taxon>Metazoa</taxon>
        <taxon>Ecdysozoa</taxon>
        <taxon>Arthropoda</taxon>
        <taxon>Hexapoda</taxon>
        <taxon>Insecta</taxon>
        <taxon>Pterygota</taxon>
        <taxon>Neoptera</taxon>
        <taxon>Endopterygota</taxon>
        <taxon>Lepidoptera</taxon>
        <taxon>Glossata</taxon>
        <taxon>Ditrysia</taxon>
        <taxon>Tineoidea</taxon>
        <taxon>Psychidae</taxon>
        <taxon>Oiketicinae</taxon>
        <taxon>Eumeta</taxon>
    </lineage>
</organism>
<dbReference type="Proteomes" id="UP000299102">
    <property type="component" value="Unassembled WGS sequence"/>
</dbReference>
<reference evidence="2 3" key="1">
    <citation type="journal article" date="2019" name="Commun. Biol.">
        <title>The bagworm genome reveals a unique fibroin gene that provides high tensile strength.</title>
        <authorList>
            <person name="Kono N."/>
            <person name="Nakamura H."/>
            <person name="Ohtoshi R."/>
            <person name="Tomita M."/>
            <person name="Numata K."/>
            <person name="Arakawa K."/>
        </authorList>
    </citation>
    <scope>NUCLEOTIDE SEQUENCE [LARGE SCALE GENOMIC DNA]</scope>
</reference>
<name>A0A4C1W0G7_EUMVA</name>
<evidence type="ECO:0000313" key="2">
    <source>
        <dbReference type="EMBL" id="GBP44052.1"/>
    </source>
</evidence>
<evidence type="ECO:0000256" key="1">
    <source>
        <dbReference type="SAM" id="MobiDB-lite"/>
    </source>
</evidence>
<proteinExistence type="predicted"/>
<dbReference type="AlphaFoldDB" id="A0A4C1W0G7"/>
<dbReference type="EMBL" id="BGZK01000446">
    <property type="protein sequence ID" value="GBP44052.1"/>
    <property type="molecule type" value="Genomic_DNA"/>
</dbReference>
<feature type="region of interest" description="Disordered" evidence="1">
    <location>
        <begin position="1"/>
        <end position="24"/>
    </location>
</feature>